<dbReference type="GO" id="GO:0009897">
    <property type="term" value="C:external side of plasma membrane"/>
    <property type="evidence" value="ECO:0007669"/>
    <property type="project" value="TreeGrafter"/>
</dbReference>
<keyword evidence="3" id="KW-0393">Immunoglobulin domain</keyword>
<dbReference type="InterPro" id="IPR050504">
    <property type="entry name" value="IgSF_BTN/MOG"/>
</dbReference>
<dbReference type="SMART" id="SM00406">
    <property type="entry name" value="IGv"/>
    <property type="match status" value="1"/>
</dbReference>
<evidence type="ECO:0000259" key="4">
    <source>
        <dbReference type="PROSITE" id="PS50835"/>
    </source>
</evidence>
<evidence type="ECO:0000256" key="3">
    <source>
        <dbReference type="ARBA" id="ARBA00023319"/>
    </source>
</evidence>
<dbReference type="PANTHER" id="PTHR24100">
    <property type="entry name" value="BUTYROPHILIN"/>
    <property type="match status" value="1"/>
</dbReference>
<dbReference type="Pfam" id="PF07686">
    <property type="entry name" value="V-set"/>
    <property type="match status" value="1"/>
</dbReference>
<reference evidence="5 6" key="1">
    <citation type="journal article" date="2024" name="Proc. Natl. Acad. Sci. U.S.A.">
        <title>The genetic regulatory architecture and epigenomic basis for age-related changes in rattlesnake venom.</title>
        <authorList>
            <person name="Hogan M.P."/>
            <person name="Holding M.L."/>
            <person name="Nystrom G.S."/>
            <person name="Colston T.J."/>
            <person name="Bartlett D.A."/>
            <person name="Mason A.J."/>
            <person name="Ellsworth S.A."/>
            <person name="Rautsaw R.M."/>
            <person name="Lawrence K.C."/>
            <person name="Strickland J.L."/>
            <person name="He B."/>
            <person name="Fraser P."/>
            <person name="Margres M.J."/>
            <person name="Gilbert D.M."/>
            <person name="Gibbs H.L."/>
            <person name="Parkinson C.L."/>
            <person name="Rokyta D.R."/>
        </authorList>
    </citation>
    <scope>NUCLEOTIDE SEQUENCE [LARGE SCALE GENOMIC DNA]</scope>
    <source>
        <strain evidence="5">DRR0105</strain>
    </source>
</reference>
<dbReference type="EMBL" id="JAOTOJ010000004">
    <property type="protein sequence ID" value="KAK9402215.1"/>
    <property type="molecule type" value="Genomic_DNA"/>
</dbReference>
<name>A0AAW1BJ80_CROAD</name>
<dbReference type="InterPro" id="IPR007110">
    <property type="entry name" value="Ig-like_dom"/>
</dbReference>
<keyword evidence="2" id="KW-0472">Membrane</keyword>
<dbReference type="GO" id="GO:0050852">
    <property type="term" value="P:T cell receptor signaling pathway"/>
    <property type="evidence" value="ECO:0007669"/>
    <property type="project" value="TreeGrafter"/>
</dbReference>
<dbReference type="InterPro" id="IPR013783">
    <property type="entry name" value="Ig-like_fold"/>
</dbReference>
<dbReference type="InterPro" id="IPR013106">
    <property type="entry name" value="Ig_V-set"/>
</dbReference>
<comment type="caution">
    <text evidence="5">The sequence shown here is derived from an EMBL/GenBank/DDBJ whole genome shotgun (WGS) entry which is preliminary data.</text>
</comment>
<feature type="non-terminal residue" evidence="5">
    <location>
        <position position="1"/>
    </location>
</feature>
<dbReference type="GO" id="GO:0001817">
    <property type="term" value="P:regulation of cytokine production"/>
    <property type="evidence" value="ECO:0007669"/>
    <property type="project" value="TreeGrafter"/>
</dbReference>
<comment type="subcellular location">
    <subcellularLocation>
        <location evidence="1">Membrane</location>
    </subcellularLocation>
</comment>
<dbReference type="GO" id="GO:0005102">
    <property type="term" value="F:signaling receptor binding"/>
    <property type="evidence" value="ECO:0007669"/>
    <property type="project" value="TreeGrafter"/>
</dbReference>
<gene>
    <name evidence="5" type="ORF">NXF25_010571</name>
</gene>
<dbReference type="PANTHER" id="PTHR24100:SF151">
    <property type="entry name" value="ICOS LIGAND"/>
    <property type="match status" value="1"/>
</dbReference>
<protein>
    <submittedName>
        <fullName evidence="5">Cd80: T-lymphocyte activation antigen CD80</fullName>
    </submittedName>
</protein>
<dbReference type="SUPFAM" id="SSF48726">
    <property type="entry name" value="Immunoglobulin"/>
    <property type="match status" value="1"/>
</dbReference>
<dbReference type="Proteomes" id="UP001474421">
    <property type="component" value="Unassembled WGS sequence"/>
</dbReference>
<evidence type="ECO:0000256" key="1">
    <source>
        <dbReference type="ARBA" id="ARBA00004370"/>
    </source>
</evidence>
<dbReference type="InterPro" id="IPR003599">
    <property type="entry name" value="Ig_sub"/>
</dbReference>
<feature type="domain" description="Ig-like" evidence="4">
    <location>
        <begin position="1"/>
        <end position="110"/>
    </location>
</feature>
<proteinExistence type="predicted"/>
<dbReference type="AlphaFoldDB" id="A0AAW1BJ80"/>
<dbReference type="Gene3D" id="2.60.40.10">
    <property type="entry name" value="Immunoglobulins"/>
    <property type="match status" value="2"/>
</dbReference>
<evidence type="ECO:0000256" key="2">
    <source>
        <dbReference type="ARBA" id="ARBA00023136"/>
    </source>
</evidence>
<keyword evidence="6" id="KW-1185">Reference proteome</keyword>
<sequence>ILSQELTKVAVQAGDEAKLPCKITIGASLESYYIYWQKPIPGNSDMVVISFKNGKEFESEKDKSYKNRSKIDNQNLTLSISSVTINDSGTYKCIAILQNHREGEASIDLSVITPFSKPIILDNLSSERCDSTNLTLRCLSHGGSSRPEMFGFINKKAVNWTSTVTSNKTLFNITGTLHLNMTENMLVECLVRFSDFHVSTNYSLSKFPPFYVKAILFYCIT</sequence>
<dbReference type="SMART" id="SM00409">
    <property type="entry name" value="IG"/>
    <property type="match status" value="1"/>
</dbReference>
<dbReference type="InterPro" id="IPR036179">
    <property type="entry name" value="Ig-like_dom_sf"/>
</dbReference>
<evidence type="ECO:0000313" key="6">
    <source>
        <dbReference type="Proteomes" id="UP001474421"/>
    </source>
</evidence>
<organism evidence="5 6">
    <name type="scientific">Crotalus adamanteus</name>
    <name type="common">Eastern diamondback rattlesnake</name>
    <dbReference type="NCBI Taxonomy" id="8729"/>
    <lineage>
        <taxon>Eukaryota</taxon>
        <taxon>Metazoa</taxon>
        <taxon>Chordata</taxon>
        <taxon>Craniata</taxon>
        <taxon>Vertebrata</taxon>
        <taxon>Euteleostomi</taxon>
        <taxon>Lepidosauria</taxon>
        <taxon>Squamata</taxon>
        <taxon>Bifurcata</taxon>
        <taxon>Unidentata</taxon>
        <taxon>Episquamata</taxon>
        <taxon>Toxicofera</taxon>
        <taxon>Serpentes</taxon>
        <taxon>Colubroidea</taxon>
        <taxon>Viperidae</taxon>
        <taxon>Crotalinae</taxon>
        <taxon>Crotalus</taxon>
    </lineage>
</organism>
<evidence type="ECO:0000313" key="5">
    <source>
        <dbReference type="EMBL" id="KAK9402215.1"/>
    </source>
</evidence>
<dbReference type="PROSITE" id="PS50835">
    <property type="entry name" value="IG_LIKE"/>
    <property type="match status" value="1"/>
</dbReference>
<accession>A0AAW1BJ80</accession>